<dbReference type="Proteomes" id="UP000027439">
    <property type="component" value="Unassembled WGS sequence"/>
</dbReference>
<dbReference type="OrthoDB" id="9031988at2"/>
<reference evidence="3 4" key="2">
    <citation type="submission" date="2014-03" db="EMBL/GenBank/DDBJ databases">
        <title>Draft Genome Sequences of Four Burkholderia Strains.</title>
        <authorList>
            <person name="Liu X.Y."/>
            <person name="Li C.X."/>
            <person name="Xu J.H."/>
        </authorList>
    </citation>
    <scope>NUCLEOTIDE SEQUENCE [LARGE SCALE GENOMIC DNA]</scope>
    <source>
        <strain evidence="3 4">R27</strain>
    </source>
</reference>
<dbReference type="Pfam" id="PF14354">
    <property type="entry name" value="Lar_restr_allev"/>
    <property type="match status" value="1"/>
</dbReference>
<evidence type="ECO:0000313" key="5">
    <source>
        <dbReference type="Proteomes" id="UP000597138"/>
    </source>
</evidence>
<dbReference type="Proteomes" id="UP000597138">
    <property type="component" value="Unassembled WGS sequence"/>
</dbReference>
<reference evidence="2" key="4">
    <citation type="submission" date="2024-05" db="EMBL/GenBank/DDBJ databases">
        <authorList>
            <person name="Sun Q."/>
            <person name="Zhou Y."/>
        </authorList>
    </citation>
    <scope>NUCLEOTIDE SEQUENCE</scope>
    <source>
        <strain evidence="2">CGMCC 1.11013</strain>
    </source>
</reference>
<reference evidence="2" key="1">
    <citation type="journal article" date="2014" name="Int. J. Syst. Evol. Microbiol.">
        <title>Complete genome of a new Firmicutes species belonging to the dominant human colonic microbiota ('Ruminococcus bicirculans') reveals two chromosomes and a selective capacity to utilize plant glucans.</title>
        <authorList>
            <consortium name="NISC Comparative Sequencing Program"/>
            <person name="Wegmann U."/>
            <person name="Louis P."/>
            <person name="Goesmann A."/>
            <person name="Henrissat B."/>
            <person name="Duncan S.H."/>
            <person name="Flint H.J."/>
        </authorList>
    </citation>
    <scope>NUCLEOTIDE SEQUENCE</scope>
    <source>
        <strain evidence="2">CGMCC 1.11013</strain>
    </source>
</reference>
<comment type="caution">
    <text evidence="3">The sequence shown here is derived from an EMBL/GenBank/DDBJ whole genome shotgun (WGS) entry which is preliminary data.</text>
</comment>
<organism evidence="3 4">
    <name type="scientific">Caballeronia grimmiae</name>
    <dbReference type="NCBI Taxonomy" id="1071679"/>
    <lineage>
        <taxon>Bacteria</taxon>
        <taxon>Pseudomonadati</taxon>
        <taxon>Pseudomonadota</taxon>
        <taxon>Betaproteobacteria</taxon>
        <taxon>Burkholderiales</taxon>
        <taxon>Burkholderiaceae</taxon>
        <taxon>Caballeronia</taxon>
    </lineage>
</organism>
<accession>A0A069NLK8</accession>
<dbReference type="eggNOG" id="ENOG5033ZIG">
    <property type="taxonomic scope" value="Bacteria"/>
</dbReference>
<feature type="region of interest" description="Disordered" evidence="1">
    <location>
        <begin position="198"/>
        <end position="221"/>
    </location>
</feature>
<sequence>MTDELFPCDHCGGKWSFGFSQRLVGRPSAPKRDFAGLGNSLAPPMQDMEPRSPYDVPYEKVCCIFCEECGMQTPWIPIGNDRYAALDKAGEIWNARMRRPKATEGDLLQLVRKEISAVDAAYLIDLLSRNEDDWQNRGPIFQMLAKKIVDSKVTMSEFWPVDTVLRDAARYRKLQQLAKRIYIDGIASVQFPRIPATGGDEGNFENSVNEAVDDLPDRNRW</sequence>
<dbReference type="AlphaFoldDB" id="A0A069NLK8"/>
<evidence type="ECO:0008006" key="6">
    <source>
        <dbReference type="Google" id="ProtNLM"/>
    </source>
</evidence>
<protein>
    <recommendedName>
        <fullName evidence="6">Restriction alleviation protein Lar</fullName>
    </recommendedName>
</protein>
<evidence type="ECO:0000256" key="1">
    <source>
        <dbReference type="SAM" id="MobiDB-lite"/>
    </source>
</evidence>
<gene>
    <name evidence="3" type="ORF">BG57_18090</name>
    <name evidence="2" type="ORF">GCM10010985_56050</name>
</gene>
<dbReference type="RefSeq" id="WP_035968627.1">
    <property type="nucleotide sequence ID" value="NZ_BMEG01000014.1"/>
</dbReference>
<evidence type="ECO:0000313" key="4">
    <source>
        <dbReference type="Proteomes" id="UP000027439"/>
    </source>
</evidence>
<evidence type="ECO:0000313" key="3">
    <source>
        <dbReference type="EMBL" id="KDR29315.1"/>
    </source>
</evidence>
<name>A0A069NLK8_9BURK</name>
<dbReference type="EMBL" id="JFHE01000031">
    <property type="protein sequence ID" value="KDR29315.1"/>
    <property type="molecule type" value="Genomic_DNA"/>
</dbReference>
<keyword evidence="5" id="KW-1185">Reference proteome</keyword>
<evidence type="ECO:0000313" key="2">
    <source>
        <dbReference type="EMBL" id="GGD94184.1"/>
    </source>
</evidence>
<proteinExistence type="predicted"/>
<reference evidence="5" key="3">
    <citation type="journal article" date="2019" name="Int. J. Syst. Evol. Microbiol.">
        <title>The Global Catalogue of Microorganisms (GCM) 10K type strain sequencing project: providing services to taxonomists for standard genome sequencing and annotation.</title>
        <authorList>
            <consortium name="The Broad Institute Genomics Platform"/>
            <consortium name="The Broad Institute Genome Sequencing Center for Infectious Disease"/>
            <person name="Wu L."/>
            <person name="Ma J."/>
        </authorList>
    </citation>
    <scope>NUCLEOTIDE SEQUENCE [LARGE SCALE GENOMIC DNA]</scope>
    <source>
        <strain evidence="5">CGMCC 1.11013</strain>
    </source>
</reference>
<dbReference type="EMBL" id="BMEG01000014">
    <property type="protein sequence ID" value="GGD94184.1"/>
    <property type="molecule type" value="Genomic_DNA"/>
</dbReference>